<evidence type="ECO:0000313" key="3">
    <source>
        <dbReference type="Proteomes" id="UP000663851"/>
    </source>
</evidence>
<sequence>DYVEQFLNETKTHLPHLTKLRVDYDQLAVVTNNFTRDTTRVNCAKVKQLIIAKTLVHSKDFNVYFPLLAIKQHVTRIQNILKSITNVMKFINYCLAWENPWLSFAAFMVSLILVWNFELYMLPCTFED</sequence>
<evidence type="ECO:0000313" key="2">
    <source>
        <dbReference type="EMBL" id="CAF4540432.1"/>
    </source>
</evidence>
<reference evidence="2" key="1">
    <citation type="submission" date="2021-02" db="EMBL/GenBank/DDBJ databases">
        <authorList>
            <person name="Nowell W R."/>
        </authorList>
    </citation>
    <scope>NUCLEOTIDE SEQUENCE</scope>
</reference>
<keyword evidence="1" id="KW-0812">Transmembrane</keyword>
<keyword evidence="1" id="KW-1133">Transmembrane helix</keyword>
<proteinExistence type="predicted"/>
<dbReference type="Proteomes" id="UP000663851">
    <property type="component" value="Unassembled WGS sequence"/>
</dbReference>
<accession>A0A820XZ66</accession>
<dbReference type="EMBL" id="CAJOBO010005258">
    <property type="protein sequence ID" value="CAF4540432.1"/>
    <property type="molecule type" value="Genomic_DNA"/>
</dbReference>
<feature type="non-terminal residue" evidence="2">
    <location>
        <position position="1"/>
    </location>
</feature>
<gene>
    <name evidence="2" type="ORF">HFQ381_LOCUS30291</name>
</gene>
<protein>
    <submittedName>
        <fullName evidence="2">Uncharacterized protein</fullName>
    </submittedName>
</protein>
<feature type="transmembrane region" description="Helical" evidence="1">
    <location>
        <begin position="101"/>
        <end position="122"/>
    </location>
</feature>
<comment type="caution">
    <text evidence="2">The sequence shown here is derived from an EMBL/GenBank/DDBJ whole genome shotgun (WGS) entry which is preliminary data.</text>
</comment>
<evidence type="ECO:0000256" key="1">
    <source>
        <dbReference type="SAM" id="Phobius"/>
    </source>
</evidence>
<name>A0A820XZ66_9BILA</name>
<dbReference type="AlphaFoldDB" id="A0A820XZ66"/>
<organism evidence="2 3">
    <name type="scientific">Rotaria socialis</name>
    <dbReference type="NCBI Taxonomy" id="392032"/>
    <lineage>
        <taxon>Eukaryota</taxon>
        <taxon>Metazoa</taxon>
        <taxon>Spiralia</taxon>
        <taxon>Gnathifera</taxon>
        <taxon>Rotifera</taxon>
        <taxon>Eurotatoria</taxon>
        <taxon>Bdelloidea</taxon>
        <taxon>Philodinida</taxon>
        <taxon>Philodinidae</taxon>
        <taxon>Rotaria</taxon>
    </lineage>
</organism>
<keyword evidence="1" id="KW-0472">Membrane</keyword>